<organism evidence="2 3">
    <name type="scientific">Paenibacillus solisilvae</name>
    <dbReference type="NCBI Taxonomy" id="2486751"/>
    <lineage>
        <taxon>Bacteria</taxon>
        <taxon>Bacillati</taxon>
        <taxon>Bacillota</taxon>
        <taxon>Bacilli</taxon>
        <taxon>Bacillales</taxon>
        <taxon>Paenibacillaceae</taxon>
        <taxon>Paenibacillus</taxon>
    </lineage>
</organism>
<dbReference type="PANTHER" id="PTHR43401">
    <property type="entry name" value="L-THREONINE 3-DEHYDROGENASE"/>
    <property type="match status" value="1"/>
</dbReference>
<keyword evidence="3" id="KW-1185">Reference proteome</keyword>
<name>A0ABW0W254_9BACL</name>
<reference evidence="3" key="1">
    <citation type="journal article" date="2019" name="Int. J. Syst. Evol. Microbiol.">
        <title>The Global Catalogue of Microorganisms (GCM) 10K type strain sequencing project: providing services to taxonomists for standard genome sequencing and annotation.</title>
        <authorList>
            <consortium name="The Broad Institute Genomics Platform"/>
            <consortium name="The Broad Institute Genome Sequencing Center for Infectious Disease"/>
            <person name="Wu L."/>
            <person name="Ma J."/>
        </authorList>
    </citation>
    <scope>NUCLEOTIDE SEQUENCE [LARGE SCALE GENOMIC DNA]</scope>
    <source>
        <strain evidence="3">CGMCC 1.3240</strain>
    </source>
</reference>
<dbReference type="Gene3D" id="3.40.50.720">
    <property type="entry name" value="NAD(P)-binding Rossmann-like Domain"/>
    <property type="match status" value="1"/>
</dbReference>
<dbReference type="PANTHER" id="PTHR43401:SF2">
    <property type="entry name" value="L-THREONINE 3-DEHYDROGENASE"/>
    <property type="match status" value="1"/>
</dbReference>
<evidence type="ECO:0000313" key="2">
    <source>
        <dbReference type="EMBL" id="MFC5650455.1"/>
    </source>
</evidence>
<dbReference type="EMBL" id="JBHSOW010000056">
    <property type="protein sequence ID" value="MFC5650455.1"/>
    <property type="molecule type" value="Genomic_DNA"/>
</dbReference>
<comment type="caution">
    <text evidence="2">The sequence shown here is derived from an EMBL/GenBank/DDBJ whole genome shotgun (WGS) entry which is preliminary data.</text>
</comment>
<evidence type="ECO:0000313" key="3">
    <source>
        <dbReference type="Proteomes" id="UP001596047"/>
    </source>
</evidence>
<proteinExistence type="predicted"/>
<evidence type="ECO:0000256" key="1">
    <source>
        <dbReference type="ARBA" id="ARBA00023002"/>
    </source>
</evidence>
<dbReference type="InterPro" id="IPR011032">
    <property type="entry name" value="GroES-like_sf"/>
</dbReference>
<sequence>MRNKLQNIGSCHGNCLKTKAWYVKAPFDFELREGELEEIGDDEVLIRVKACGICGTDMTSAFKAARTGGVIGFIGIEFGAGANITFDANEFHFKKLQLRASHATPALFFPKCIELLRSGVVDGDALVTHTFGLERFADSMKELRDDRGSAIKMVMVND</sequence>
<gene>
    <name evidence="2" type="ORF">ACFPYJ_15265</name>
</gene>
<protein>
    <recommendedName>
        <fullName evidence="4">Alcohol dehydrogenase-like C-terminal domain-containing protein</fullName>
    </recommendedName>
</protein>
<keyword evidence="1" id="KW-0560">Oxidoreductase</keyword>
<dbReference type="RefSeq" id="WP_379189011.1">
    <property type="nucleotide sequence ID" value="NZ_JBHSOW010000056.1"/>
</dbReference>
<dbReference type="Gene3D" id="3.90.180.10">
    <property type="entry name" value="Medium-chain alcohol dehydrogenases, catalytic domain"/>
    <property type="match status" value="2"/>
</dbReference>
<dbReference type="Proteomes" id="UP001596047">
    <property type="component" value="Unassembled WGS sequence"/>
</dbReference>
<accession>A0ABW0W254</accession>
<dbReference type="SUPFAM" id="SSF50129">
    <property type="entry name" value="GroES-like"/>
    <property type="match status" value="1"/>
</dbReference>
<evidence type="ECO:0008006" key="4">
    <source>
        <dbReference type="Google" id="ProtNLM"/>
    </source>
</evidence>
<dbReference type="InterPro" id="IPR050129">
    <property type="entry name" value="Zn_alcohol_dh"/>
</dbReference>